<protein>
    <submittedName>
        <fullName evidence="1">Uncharacterized protein</fullName>
    </submittedName>
</protein>
<keyword evidence="2" id="KW-1185">Reference proteome</keyword>
<comment type="caution">
    <text evidence="1">The sequence shown here is derived from an EMBL/GenBank/DDBJ whole genome shotgun (WGS) entry which is preliminary data.</text>
</comment>
<evidence type="ECO:0000313" key="1">
    <source>
        <dbReference type="EMBL" id="CAD8191816.1"/>
    </source>
</evidence>
<dbReference type="EMBL" id="CAJJDP010000100">
    <property type="protein sequence ID" value="CAD8191816.1"/>
    <property type="molecule type" value="Genomic_DNA"/>
</dbReference>
<evidence type="ECO:0000313" key="2">
    <source>
        <dbReference type="Proteomes" id="UP000683925"/>
    </source>
</evidence>
<dbReference type="OMA" id="HERSINY"/>
<dbReference type="AlphaFoldDB" id="A0A8S1X0Q2"/>
<organism evidence="1 2">
    <name type="scientific">Paramecium octaurelia</name>
    <dbReference type="NCBI Taxonomy" id="43137"/>
    <lineage>
        <taxon>Eukaryota</taxon>
        <taxon>Sar</taxon>
        <taxon>Alveolata</taxon>
        <taxon>Ciliophora</taxon>
        <taxon>Intramacronucleata</taxon>
        <taxon>Oligohymenophorea</taxon>
        <taxon>Peniculida</taxon>
        <taxon>Parameciidae</taxon>
        <taxon>Paramecium</taxon>
    </lineage>
</organism>
<dbReference type="Proteomes" id="UP000683925">
    <property type="component" value="Unassembled WGS sequence"/>
</dbReference>
<accession>A0A8S1X0Q2</accession>
<sequence length="554" mass="64597">MKKNITSNEMRLKSAVQFKFQEFMNSKPAPSITTRLQTGTTTSRNIEDFAKPLFSEPKFLGVLRRVSSQVSLDKPVEDVYQSQNQSLKAVSSERTTMRASQKIIVTSENMQTQEIKRRMKFDPSIRQQVSILKIKILKNVPLKKFLLYLVGKEKILFELLRLKQMPQAIDIMQSIIEMAIGTKSVVIFIEILLFIAETLENSNQIDLAIHFYNQVRIGSTYGKQTLDIYKMRSLVGLASCCMEFQCYECGVKFLKKCLQYAWINNNQEYENIVYQKLGMLYFYLGNIEKATFYHERSINYDYELETSPLRQLSCDTLKNYLNKNFPKNCAENMNTLFLSKLSLKFHVDIAQLSEDLIKGSEMTPSPRIFLSSQDCSRRMSISTESRELANLKINGQKLITQILTQQEFDFEVYTPKHSFRNESSCFNFLKNKKVHPQDVFHDLKYNNNPFLLNGIGVEPNKNELNFAEYLSKYKLSLQKKVDLRLQQKFDINIDQKLQYAVSSNYKAFERKNKILLTHKNSENSKKNKQLDETKKFNSITTLYQQLINKLLSVQ</sequence>
<name>A0A8S1X0Q2_PAROT</name>
<dbReference type="OrthoDB" id="293593at2759"/>
<reference evidence="1" key="1">
    <citation type="submission" date="2021-01" db="EMBL/GenBank/DDBJ databases">
        <authorList>
            <consortium name="Genoscope - CEA"/>
            <person name="William W."/>
        </authorList>
    </citation>
    <scope>NUCLEOTIDE SEQUENCE</scope>
</reference>
<gene>
    <name evidence="1" type="ORF">POCTA_138.1.T1000205</name>
</gene>
<proteinExistence type="predicted"/>